<evidence type="ECO:0000313" key="1">
    <source>
        <dbReference type="EMBL" id="KIK21193.1"/>
    </source>
</evidence>
<dbReference type="OrthoDB" id="1431934at2759"/>
<dbReference type="Proteomes" id="UP000054018">
    <property type="component" value="Unassembled WGS sequence"/>
</dbReference>
<dbReference type="EMBL" id="KN833754">
    <property type="protein sequence ID" value="KIK21193.1"/>
    <property type="molecule type" value="Genomic_DNA"/>
</dbReference>
<accession>A0A0C9ZN05</accession>
<sequence length="86" mass="9231">MTVSGIIRLPGTVSDESAPYVQCATPGCNSHFCYKCGKQIAKSPIQMVVSSNTIATSDLFVPNTKRLINVGWMGLVYISYSIVGLT</sequence>
<dbReference type="AlphaFoldDB" id="A0A0C9ZN05"/>
<organism evidence="1 2">
    <name type="scientific">Pisolithus microcarpus 441</name>
    <dbReference type="NCBI Taxonomy" id="765257"/>
    <lineage>
        <taxon>Eukaryota</taxon>
        <taxon>Fungi</taxon>
        <taxon>Dikarya</taxon>
        <taxon>Basidiomycota</taxon>
        <taxon>Agaricomycotina</taxon>
        <taxon>Agaricomycetes</taxon>
        <taxon>Agaricomycetidae</taxon>
        <taxon>Boletales</taxon>
        <taxon>Sclerodermatineae</taxon>
        <taxon>Pisolithaceae</taxon>
        <taxon>Pisolithus</taxon>
    </lineage>
</organism>
<proteinExistence type="predicted"/>
<name>A0A0C9ZN05_9AGAM</name>
<reference evidence="2" key="2">
    <citation type="submission" date="2015-01" db="EMBL/GenBank/DDBJ databases">
        <title>Evolutionary Origins and Diversification of the Mycorrhizal Mutualists.</title>
        <authorList>
            <consortium name="DOE Joint Genome Institute"/>
            <consortium name="Mycorrhizal Genomics Consortium"/>
            <person name="Kohler A."/>
            <person name="Kuo A."/>
            <person name="Nagy L.G."/>
            <person name="Floudas D."/>
            <person name="Copeland A."/>
            <person name="Barry K.W."/>
            <person name="Cichocki N."/>
            <person name="Veneault-Fourrey C."/>
            <person name="LaButti K."/>
            <person name="Lindquist E.A."/>
            <person name="Lipzen A."/>
            <person name="Lundell T."/>
            <person name="Morin E."/>
            <person name="Murat C."/>
            <person name="Riley R."/>
            <person name="Ohm R."/>
            <person name="Sun H."/>
            <person name="Tunlid A."/>
            <person name="Henrissat B."/>
            <person name="Grigoriev I.V."/>
            <person name="Hibbett D.S."/>
            <person name="Martin F."/>
        </authorList>
    </citation>
    <scope>NUCLEOTIDE SEQUENCE [LARGE SCALE GENOMIC DNA]</scope>
    <source>
        <strain evidence="2">441</strain>
    </source>
</reference>
<dbReference type="HOGENOM" id="CLU_2498721_0_0_1"/>
<evidence type="ECO:0000313" key="2">
    <source>
        <dbReference type="Proteomes" id="UP000054018"/>
    </source>
</evidence>
<gene>
    <name evidence="1" type="ORF">PISMIDRAFT_681582</name>
</gene>
<protein>
    <submittedName>
        <fullName evidence="1">Uncharacterized protein</fullName>
    </submittedName>
</protein>
<keyword evidence="2" id="KW-1185">Reference proteome</keyword>
<reference evidence="1 2" key="1">
    <citation type="submission" date="2014-04" db="EMBL/GenBank/DDBJ databases">
        <authorList>
            <consortium name="DOE Joint Genome Institute"/>
            <person name="Kuo A."/>
            <person name="Kohler A."/>
            <person name="Costa M.D."/>
            <person name="Nagy L.G."/>
            <person name="Floudas D."/>
            <person name="Copeland A."/>
            <person name="Barry K.W."/>
            <person name="Cichocki N."/>
            <person name="Veneault-Fourrey C."/>
            <person name="LaButti K."/>
            <person name="Lindquist E.A."/>
            <person name="Lipzen A."/>
            <person name="Lundell T."/>
            <person name="Morin E."/>
            <person name="Murat C."/>
            <person name="Sun H."/>
            <person name="Tunlid A."/>
            <person name="Henrissat B."/>
            <person name="Grigoriev I.V."/>
            <person name="Hibbett D.S."/>
            <person name="Martin F."/>
            <person name="Nordberg H.P."/>
            <person name="Cantor M.N."/>
            <person name="Hua S.X."/>
        </authorList>
    </citation>
    <scope>NUCLEOTIDE SEQUENCE [LARGE SCALE GENOMIC DNA]</scope>
    <source>
        <strain evidence="1 2">441</strain>
    </source>
</reference>